<dbReference type="PANTHER" id="PTHR43639:SF1">
    <property type="entry name" value="SHORT-CHAIN DEHYDROGENASE_REDUCTASE FAMILY PROTEIN"/>
    <property type="match status" value="1"/>
</dbReference>
<evidence type="ECO:0000256" key="1">
    <source>
        <dbReference type="ARBA" id="ARBA00006484"/>
    </source>
</evidence>
<sequence length="45" mass="4619">MEGMQGKTVLITGASRGIGAACARRFAAAGCRVAVNYHHSEDAAL</sequence>
<evidence type="ECO:0000256" key="2">
    <source>
        <dbReference type="ARBA" id="ARBA00023002"/>
    </source>
</evidence>
<reference evidence="3" key="1">
    <citation type="journal article" date="2021" name="PeerJ">
        <title>Extensive microbial diversity within the chicken gut microbiome revealed by metagenomics and culture.</title>
        <authorList>
            <person name="Gilroy R."/>
            <person name="Ravi A."/>
            <person name="Getino M."/>
            <person name="Pursley I."/>
            <person name="Horton D.L."/>
            <person name="Alikhan N.F."/>
            <person name="Baker D."/>
            <person name="Gharbi K."/>
            <person name="Hall N."/>
            <person name="Watson M."/>
            <person name="Adriaenssens E.M."/>
            <person name="Foster-Nyarko E."/>
            <person name="Jarju S."/>
            <person name="Secka A."/>
            <person name="Antonio M."/>
            <person name="Oren A."/>
            <person name="Chaudhuri R.R."/>
            <person name="La Ragione R."/>
            <person name="Hildebrand F."/>
            <person name="Pallen M.J."/>
        </authorList>
    </citation>
    <scope>NUCLEOTIDE SEQUENCE</scope>
    <source>
        <strain evidence="3">ChiGjej6B6-1540</strain>
    </source>
</reference>
<dbReference type="InterPro" id="IPR002347">
    <property type="entry name" value="SDR_fam"/>
</dbReference>
<comment type="caution">
    <text evidence="3">The sequence shown here is derived from an EMBL/GenBank/DDBJ whole genome shotgun (WGS) entry which is preliminary data.</text>
</comment>
<feature type="non-terminal residue" evidence="3">
    <location>
        <position position="45"/>
    </location>
</feature>
<dbReference type="GO" id="GO:0016491">
    <property type="term" value="F:oxidoreductase activity"/>
    <property type="evidence" value="ECO:0007669"/>
    <property type="project" value="UniProtKB-KW"/>
</dbReference>
<dbReference type="SUPFAM" id="SSF51735">
    <property type="entry name" value="NAD(P)-binding Rossmann-fold domains"/>
    <property type="match status" value="1"/>
</dbReference>
<dbReference type="AlphaFoldDB" id="A0A9D1RTW8"/>
<keyword evidence="2" id="KW-0560">Oxidoreductase</keyword>
<comment type="similarity">
    <text evidence="1">Belongs to the short-chain dehydrogenases/reductases (SDR) family.</text>
</comment>
<dbReference type="InterPro" id="IPR036291">
    <property type="entry name" value="NAD(P)-bd_dom_sf"/>
</dbReference>
<dbReference type="Proteomes" id="UP000824192">
    <property type="component" value="Unassembled WGS sequence"/>
</dbReference>
<dbReference type="Pfam" id="PF00106">
    <property type="entry name" value="adh_short"/>
    <property type="match status" value="1"/>
</dbReference>
<evidence type="ECO:0000313" key="3">
    <source>
        <dbReference type="EMBL" id="HIW94386.1"/>
    </source>
</evidence>
<dbReference type="PANTHER" id="PTHR43639">
    <property type="entry name" value="OXIDOREDUCTASE, SHORT-CHAIN DEHYDROGENASE/REDUCTASE FAMILY (AFU_ORTHOLOGUE AFUA_5G02870)"/>
    <property type="match status" value="1"/>
</dbReference>
<reference evidence="3" key="2">
    <citation type="submission" date="2021-04" db="EMBL/GenBank/DDBJ databases">
        <authorList>
            <person name="Gilroy R."/>
        </authorList>
    </citation>
    <scope>NUCLEOTIDE SEQUENCE</scope>
    <source>
        <strain evidence="3">ChiGjej6B6-1540</strain>
    </source>
</reference>
<dbReference type="EMBL" id="DXGA01000161">
    <property type="protein sequence ID" value="HIW94386.1"/>
    <property type="molecule type" value="Genomic_DNA"/>
</dbReference>
<accession>A0A9D1RTW8</accession>
<organism evidence="3 4">
    <name type="scientific">Candidatus Flavonifractor merdipullorum</name>
    <dbReference type="NCBI Taxonomy" id="2838590"/>
    <lineage>
        <taxon>Bacteria</taxon>
        <taxon>Bacillati</taxon>
        <taxon>Bacillota</taxon>
        <taxon>Clostridia</taxon>
        <taxon>Eubacteriales</taxon>
        <taxon>Oscillospiraceae</taxon>
        <taxon>Flavonifractor</taxon>
    </lineage>
</organism>
<evidence type="ECO:0000313" key="4">
    <source>
        <dbReference type="Proteomes" id="UP000824192"/>
    </source>
</evidence>
<proteinExistence type="inferred from homology"/>
<protein>
    <submittedName>
        <fullName evidence="3">SDR family NAD(P)-dependent oxidoreductase</fullName>
    </submittedName>
</protein>
<name>A0A9D1RTW8_9FIRM</name>
<dbReference type="Gene3D" id="3.40.50.720">
    <property type="entry name" value="NAD(P)-binding Rossmann-like Domain"/>
    <property type="match status" value="1"/>
</dbReference>
<gene>
    <name evidence="3" type="ORF">H9868_07590</name>
</gene>